<dbReference type="InParanoid" id="A0A218Z7F8"/>
<feature type="compositionally biased region" description="Polar residues" evidence="5">
    <location>
        <begin position="73"/>
        <end position="83"/>
    </location>
</feature>
<dbReference type="InterPro" id="IPR024060">
    <property type="entry name" value="Ureidoglycolate_lyase_dom_sf"/>
</dbReference>
<organism evidence="6 7">
    <name type="scientific">Diplocarpon coronariae</name>
    <dbReference type="NCBI Taxonomy" id="2795749"/>
    <lineage>
        <taxon>Eukaryota</taxon>
        <taxon>Fungi</taxon>
        <taxon>Dikarya</taxon>
        <taxon>Ascomycota</taxon>
        <taxon>Pezizomycotina</taxon>
        <taxon>Leotiomycetes</taxon>
        <taxon>Helotiales</taxon>
        <taxon>Drepanopezizaceae</taxon>
        <taxon>Diplocarpon</taxon>
    </lineage>
</organism>
<feature type="compositionally biased region" description="Basic residues" evidence="5">
    <location>
        <begin position="427"/>
        <end position="439"/>
    </location>
</feature>
<gene>
    <name evidence="6" type="ORF">B2J93_8402</name>
</gene>
<dbReference type="GO" id="GO:0050385">
    <property type="term" value="F:ureidoglycolate lyase activity"/>
    <property type="evidence" value="ECO:0007669"/>
    <property type="project" value="UniProtKB-EC"/>
</dbReference>
<dbReference type="InterPro" id="IPR011051">
    <property type="entry name" value="RmlC_Cupin_sf"/>
</dbReference>
<evidence type="ECO:0000256" key="1">
    <source>
        <dbReference type="ARBA" id="ARBA00011738"/>
    </source>
</evidence>
<evidence type="ECO:0000313" key="6">
    <source>
        <dbReference type="EMBL" id="OWP04021.1"/>
    </source>
</evidence>
<dbReference type="InterPro" id="IPR047233">
    <property type="entry name" value="UAH_cupin"/>
</dbReference>
<dbReference type="GO" id="GO:0004848">
    <property type="term" value="F:ureidoglycolate hydrolase activity"/>
    <property type="evidence" value="ECO:0007669"/>
    <property type="project" value="InterPro"/>
</dbReference>
<sequence length="804" mass="88482">MADWLRPVFGRPKAQGVPNGSDRPASLSYDESIFAAESDDGNSVYASTPRLRPTSRVSSYIGIRSTTPPIPQTPETFSFQRNPESVYHEPSGDQMAEMLKVVMMNQSSFSPVPVEYNSTILHVLEAYEELRLQLRRREEAIEELKQSHLKDIEDFETLATQWEYKEKDYKSEMKKLEIMLSRTEGGLEQVTLARSKSTVHGAKVGERIGEDNCTIKARYDARSSRYRDQSDAAAELSTNLPANDRYRADRFFKTKIKTNLQEAPNNNEHLDAHLPKRVLHSHASAGSLAMLSSPAEMNEAMQLKITGPILSDRLLKELERQRAHEEFGMAFDSSSSDSRSSTGSYRRKNEASSPAMMPRGLSGLGIGYQGKPLPSTNKDARRNHSSQSSAESMTSIRCYDRISRDAPSQIAFSFRPGDEDVLAQRVRTPRKMPQRRSHQRQSAASSEQGVESSSIARDKLSETSHHSKTETTRTADRPGLTPRTSSQSRPREIQELETMERDDSSSSFVTALRDNSGRSSCNGTQTNSQPRRLDRNTGSSEAVTAAAKALIATRSDRIAGARCEVQLEPQALSQAVFAEFGTVIENPAPSVIPSSEVDLSRLPSNAAPANQGSALKYLDVTRMRDLYSSAPSQLPSRAVINMFVCAPRTLLVSRNPNSEGNFPVELLERHPFTTQTFIPLGLSAAEAHQARYLVIVAPSLPAGAPDQQRAVPSPELAHDSLPGRGLPDLQGIKAFLATGAQAVTYGAGTWHAPMVVVGRRPIDFVVVQFANNVPTEDCQETELGREDGQISVAVPVCPRTPASL</sequence>
<comment type="subunit">
    <text evidence="1">Homodimer.</text>
</comment>
<dbReference type="EMBL" id="MZNU01000142">
    <property type="protein sequence ID" value="OWP04021.1"/>
    <property type="molecule type" value="Genomic_DNA"/>
</dbReference>
<dbReference type="InterPro" id="IPR007247">
    <property type="entry name" value="Ureidogly_lyase"/>
</dbReference>
<dbReference type="OrthoDB" id="10266039at2759"/>
<keyword evidence="2" id="KW-0659">Purine metabolism</keyword>
<comment type="catalytic activity">
    <reaction evidence="4">
        <text>(S)-ureidoglycolate = urea + glyoxylate</text>
        <dbReference type="Rhea" id="RHEA:11304"/>
        <dbReference type="ChEBI" id="CHEBI:16199"/>
        <dbReference type="ChEBI" id="CHEBI:36655"/>
        <dbReference type="ChEBI" id="CHEBI:57296"/>
        <dbReference type="EC" id="4.3.2.3"/>
    </reaction>
</comment>
<keyword evidence="7" id="KW-1185">Reference proteome</keyword>
<dbReference type="GO" id="GO:0006144">
    <property type="term" value="P:purine nucleobase metabolic process"/>
    <property type="evidence" value="ECO:0007669"/>
    <property type="project" value="UniProtKB-KW"/>
</dbReference>
<feature type="compositionally biased region" description="Basic and acidic residues" evidence="5">
    <location>
        <begin position="456"/>
        <end position="476"/>
    </location>
</feature>
<dbReference type="STRING" id="503106.A0A218Z7F8"/>
<keyword evidence="3" id="KW-0456">Lyase</keyword>
<comment type="caution">
    <text evidence="6">The sequence shown here is derived from an EMBL/GenBank/DDBJ whole genome shotgun (WGS) entry which is preliminary data.</text>
</comment>
<evidence type="ECO:0000256" key="2">
    <source>
        <dbReference type="ARBA" id="ARBA00022631"/>
    </source>
</evidence>
<dbReference type="Gene3D" id="2.60.120.480">
    <property type="entry name" value="Ureidoglycolate hydrolase"/>
    <property type="match status" value="1"/>
</dbReference>
<dbReference type="Proteomes" id="UP000242519">
    <property type="component" value="Unassembled WGS sequence"/>
</dbReference>
<dbReference type="Pfam" id="PF04115">
    <property type="entry name" value="Ureidogly_lyase"/>
    <property type="match status" value="1"/>
</dbReference>
<dbReference type="GO" id="GO:0000256">
    <property type="term" value="P:allantoin catabolic process"/>
    <property type="evidence" value="ECO:0007669"/>
    <property type="project" value="InterPro"/>
</dbReference>
<evidence type="ECO:0000256" key="4">
    <source>
        <dbReference type="ARBA" id="ARBA00047684"/>
    </source>
</evidence>
<proteinExistence type="predicted"/>
<feature type="region of interest" description="Disordered" evidence="5">
    <location>
        <begin position="326"/>
        <end position="396"/>
    </location>
</feature>
<evidence type="ECO:0000313" key="7">
    <source>
        <dbReference type="Proteomes" id="UP000242519"/>
    </source>
</evidence>
<reference evidence="6 7" key="1">
    <citation type="submission" date="2017-04" db="EMBL/GenBank/DDBJ databases">
        <title>Draft genome sequence of Marssonina coronaria NL1: causal agent of apple blotch.</title>
        <authorList>
            <person name="Cheng Q."/>
        </authorList>
    </citation>
    <scope>NUCLEOTIDE SEQUENCE [LARGE SCALE GENOMIC DNA]</scope>
    <source>
        <strain evidence="6 7">NL1</strain>
    </source>
</reference>
<feature type="compositionally biased region" description="Polar residues" evidence="5">
    <location>
        <begin position="385"/>
        <end position="395"/>
    </location>
</feature>
<name>A0A218Z7F8_9HELO</name>
<evidence type="ECO:0000256" key="3">
    <source>
        <dbReference type="ARBA" id="ARBA00023239"/>
    </source>
</evidence>
<feature type="region of interest" description="Disordered" evidence="5">
    <location>
        <begin position="1"/>
        <end position="32"/>
    </location>
</feature>
<keyword evidence="6" id="KW-0378">Hydrolase</keyword>
<feature type="compositionally biased region" description="Basic and acidic residues" evidence="5">
    <location>
        <begin position="489"/>
        <end position="504"/>
    </location>
</feature>
<protein>
    <submittedName>
        <fullName evidence="6">Ureidoglycolate hydrolase</fullName>
    </submittedName>
</protein>
<feature type="compositionally biased region" description="Low complexity" evidence="5">
    <location>
        <begin position="333"/>
        <end position="344"/>
    </location>
</feature>
<dbReference type="FunFam" id="2.60.120.480:FF:000002">
    <property type="entry name" value="Probable ureidoglycolate hydrolase"/>
    <property type="match status" value="1"/>
</dbReference>
<feature type="compositionally biased region" description="Polar residues" evidence="5">
    <location>
        <begin position="517"/>
        <end position="540"/>
    </location>
</feature>
<dbReference type="AlphaFoldDB" id="A0A218Z7F8"/>
<feature type="region of interest" description="Disordered" evidence="5">
    <location>
        <begin position="64"/>
        <end position="90"/>
    </location>
</feature>
<feature type="region of interest" description="Disordered" evidence="5">
    <location>
        <begin position="426"/>
        <end position="540"/>
    </location>
</feature>
<dbReference type="PANTHER" id="PTHR21221:SF1">
    <property type="entry name" value="UREIDOGLYCOLATE LYASE"/>
    <property type="match status" value="1"/>
</dbReference>
<evidence type="ECO:0000256" key="5">
    <source>
        <dbReference type="SAM" id="MobiDB-lite"/>
    </source>
</evidence>
<accession>A0A218Z7F8</accession>
<dbReference type="CDD" id="cd20298">
    <property type="entry name" value="cupin_UAH"/>
    <property type="match status" value="1"/>
</dbReference>
<dbReference type="SUPFAM" id="SSF51182">
    <property type="entry name" value="RmlC-like cupins"/>
    <property type="match status" value="1"/>
</dbReference>
<dbReference type="PANTHER" id="PTHR21221">
    <property type="entry name" value="UREIDOGLYCOLATE HYDROLASE"/>
    <property type="match status" value="1"/>
</dbReference>